<evidence type="ECO:0000256" key="3">
    <source>
        <dbReference type="ARBA" id="ARBA00023002"/>
    </source>
</evidence>
<dbReference type="SUPFAM" id="SSF47203">
    <property type="entry name" value="Acyl-CoA dehydrogenase C-terminal domain-like"/>
    <property type="match status" value="1"/>
</dbReference>
<dbReference type="InterPro" id="IPR037069">
    <property type="entry name" value="AcylCoA_DH/ox_N_sf"/>
</dbReference>
<dbReference type="Proteomes" id="UP001603013">
    <property type="component" value="Unassembled WGS sequence"/>
</dbReference>
<evidence type="ECO:0000256" key="1">
    <source>
        <dbReference type="ARBA" id="ARBA00022630"/>
    </source>
</evidence>
<dbReference type="Gene3D" id="2.40.110.10">
    <property type="entry name" value="Butyryl-CoA Dehydrogenase, subunit A, domain 2"/>
    <property type="match status" value="1"/>
</dbReference>
<dbReference type="PANTHER" id="PTHR43884:SF20">
    <property type="entry name" value="ACYL-COA DEHYDROGENASE FADE28"/>
    <property type="match status" value="1"/>
</dbReference>
<evidence type="ECO:0000313" key="5">
    <source>
        <dbReference type="Proteomes" id="UP001603013"/>
    </source>
</evidence>
<sequence length="377" mass="39737">MTIRMMATERAALARYLPGLQKELAGHSLLDLEARDSGVIEMFKNSDAPALVVPQEWGGLGASALEATRVQRAVGALSPSLGAATTMHHLSIATLIEHSATGTDDEKELLKAVVLARMVLSSGFSEGSVGTSAASAFKPTVTARSVEGGYKVNGRKQPCSLSVSMDLLTAGVADEATGRRGVIVIPAASEGITVEPFWETPVLAASQSDTVVLEDVFIPSDMLFWNDVDDPAGRHEKTGYVWFGLLISATYLGAASLLLERMLANPKTSPMLYADAACEIETSMAALEAIARAFDEGDRSDELSARVLFVREGIRHGVKRAVSTAVDALGGIAFIKSPEIAYLSAAVQAAGFHPPSRRATADTLHAYHAGTGAVTLR</sequence>
<keyword evidence="2" id="KW-0274">FAD</keyword>
<dbReference type="InterPro" id="IPR036250">
    <property type="entry name" value="AcylCo_DH-like_C"/>
</dbReference>
<dbReference type="InterPro" id="IPR046373">
    <property type="entry name" value="Acyl-CoA_Oxase/DH_mid-dom_sf"/>
</dbReference>
<evidence type="ECO:0000256" key="2">
    <source>
        <dbReference type="ARBA" id="ARBA00022827"/>
    </source>
</evidence>
<dbReference type="SUPFAM" id="SSF56645">
    <property type="entry name" value="Acyl-CoA dehydrogenase NM domain-like"/>
    <property type="match status" value="1"/>
</dbReference>
<keyword evidence="1" id="KW-0285">Flavoprotein</keyword>
<dbReference type="RefSeq" id="WP_391936500.1">
    <property type="nucleotide sequence ID" value="NZ_JBIBSM010000016.1"/>
</dbReference>
<dbReference type="EMBL" id="JBIBSM010000016">
    <property type="protein sequence ID" value="MFF8279555.1"/>
    <property type="molecule type" value="Genomic_DNA"/>
</dbReference>
<evidence type="ECO:0000313" key="4">
    <source>
        <dbReference type="EMBL" id="MFF8279555.1"/>
    </source>
</evidence>
<dbReference type="PANTHER" id="PTHR43884">
    <property type="entry name" value="ACYL-COA DEHYDROGENASE"/>
    <property type="match status" value="1"/>
</dbReference>
<accession>A0ABW6YIF6</accession>
<protein>
    <submittedName>
        <fullName evidence="4">Acyl-CoA dehydrogenase</fullName>
    </submittedName>
</protein>
<reference evidence="4 5" key="1">
    <citation type="submission" date="2024-10" db="EMBL/GenBank/DDBJ databases">
        <title>The Natural Products Discovery Center: Release of the First 8490 Sequenced Strains for Exploring Actinobacteria Biosynthetic Diversity.</title>
        <authorList>
            <person name="Kalkreuter E."/>
            <person name="Kautsar S.A."/>
            <person name="Yang D."/>
            <person name="Bader C.D."/>
            <person name="Teijaro C.N."/>
            <person name="Fluegel L."/>
            <person name="Davis C.M."/>
            <person name="Simpson J.R."/>
            <person name="Lauterbach L."/>
            <person name="Steele A.D."/>
            <person name="Gui C."/>
            <person name="Meng S."/>
            <person name="Li G."/>
            <person name="Viehrig K."/>
            <person name="Ye F."/>
            <person name="Su P."/>
            <person name="Kiefer A.F."/>
            <person name="Nichols A."/>
            <person name="Cepeda A.J."/>
            <person name="Yan W."/>
            <person name="Fan B."/>
            <person name="Jiang Y."/>
            <person name="Adhikari A."/>
            <person name="Zheng C.-J."/>
            <person name="Schuster L."/>
            <person name="Cowan T.M."/>
            <person name="Smanski M.J."/>
            <person name="Chevrette M.G."/>
            <person name="De Carvalho L.P.S."/>
            <person name="Shen B."/>
        </authorList>
    </citation>
    <scope>NUCLEOTIDE SEQUENCE [LARGE SCALE GENOMIC DNA]</scope>
    <source>
        <strain evidence="4 5">NPDC015755</strain>
    </source>
</reference>
<gene>
    <name evidence="4" type="ORF">ACF05T_26115</name>
</gene>
<dbReference type="InterPro" id="IPR009100">
    <property type="entry name" value="AcylCoA_DH/oxidase_NM_dom_sf"/>
</dbReference>
<comment type="caution">
    <text evidence="4">The sequence shown here is derived from an EMBL/GenBank/DDBJ whole genome shotgun (WGS) entry which is preliminary data.</text>
</comment>
<name>A0ABW6YIF6_9ACTN</name>
<dbReference type="Gene3D" id="1.10.540.10">
    <property type="entry name" value="Acyl-CoA dehydrogenase/oxidase, N-terminal domain"/>
    <property type="match status" value="1"/>
</dbReference>
<organism evidence="4 5">
    <name type="scientific">Streptomyces lateritius</name>
    <dbReference type="NCBI Taxonomy" id="67313"/>
    <lineage>
        <taxon>Bacteria</taxon>
        <taxon>Bacillati</taxon>
        <taxon>Actinomycetota</taxon>
        <taxon>Actinomycetes</taxon>
        <taxon>Kitasatosporales</taxon>
        <taxon>Streptomycetaceae</taxon>
        <taxon>Streptomyces</taxon>
    </lineage>
</organism>
<keyword evidence="3" id="KW-0560">Oxidoreductase</keyword>
<keyword evidence="5" id="KW-1185">Reference proteome</keyword>
<proteinExistence type="predicted"/>